<feature type="domain" description="HTH iclR-type" evidence="4">
    <location>
        <begin position="11"/>
        <end position="72"/>
    </location>
</feature>
<keyword evidence="3" id="KW-0804">Transcription</keyword>
<dbReference type="PROSITE" id="PS51078">
    <property type="entry name" value="ICLR_ED"/>
    <property type="match status" value="1"/>
</dbReference>
<keyword evidence="2" id="KW-0238">DNA-binding</keyword>
<evidence type="ECO:0000259" key="4">
    <source>
        <dbReference type="PROSITE" id="PS51077"/>
    </source>
</evidence>
<reference evidence="7" key="1">
    <citation type="journal article" date="2019" name="Int. J. Syst. Evol. Microbiol.">
        <title>The Global Catalogue of Microorganisms (GCM) 10K type strain sequencing project: providing services to taxonomists for standard genome sequencing and annotation.</title>
        <authorList>
            <consortium name="The Broad Institute Genomics Platform"/>
            <consortium name="The Broad Institute Genome Sequencing Center for Infectious Disease"/>
            <person name="Wu L."/>
            <person name="Ma J."/>
        </authorList>
    </citation>
    <scope>NUCLEOTIDE SEQUENCE [LARGE SCALE GENOMIC DNA]</scope>
    <source>
        <strain evidence="7">KCTC 52677</strain>
    </source>
</reference>
<dbReference type="PROSITE" id="PS51077">
    <property type="entry name" value="HTH_ICLR"/>
    <property type="match status" value="1"/>
</dbReference>
<evidence type="ECO:0000313" key="7">
    <source>
        <dbReference type="Proteomes" id="UP001595377"/>
    </source>
</evidence>
<keyword evidence="1" id="KW-0805">Transcription regulation</keyword>
<evidence type="ECO:0000259" key="5">
    <source>
        <dbReference type="PROSITE" id="PS51078"/>
    </source>
</evidence>
<dbReference type="Pfam" id="PF01614">
    <property type="entry name" value="IclR_C"/>
    <property type="match status" value="1"/>
</dbReference>
<dbReference type="Pfam" id="PF09339">
    <property type="entry name" value="HTH_IclR"/>
    <property type="match status" value="1"/>
</dbReference>
<dbReference type="SUPFAM" id="SSF55781">
    <property type="entry name" value="GAF domain-like"/>
    <property type="match status" value="1"/>
</dbReference>
<protein>
    <submittedName>
        <fullName evidence="6">IclR family transcriptional regulator</fullName>
    </submittedName>
</protein>
<dbReference type="InterPro" id="IPR036388">
    <property type="entry name" value="WH-like_DNA-bd_sf"/>
</dbReference>
<keyword evidence="7" id="KW-1185">Reference proteome</keyword>
<name>A0ABV7DGG0_9HYPH</name>
<dbReference type="InterPro" id="IPR029016">
    <property type="entry name" value="GAF-like_dom_sf"/>
</dbReference>
<dbReference type="Gene3D" id="3.30.450.40">
    <property type="match status" value="1"/>
</dbReference>
<evidence type="ECO:0000256" key="1">
    <source>
        <dbReference type="ARBA" id="ARBA00023015"/>
    </source>
</evidence>
<dbReference type="InterPro" id="IPR014757">
    <property type="entry name" value="Tscrpt_reg_IclR_C"/>
</dbReference>
<dbReference type="Gene3D" id="1.10.10.10">
    <property type="entry name" value="Winged helix-like DNA-binding domain superfamily/Winged helix DNA-binding domain"/>
    <property type="match status" value="1"/>
</dbReference>
<dbReference type="InterPro" id="IPR050707">
    <property type="entry name" value="HTH_MetabolicPath_Reg"/>
</dbReference>
<gene>
    <name evidence="6" type="ORF">ACFOHH_09820</name>
</gene>
<comment type="caution">
    <text evidence="6">The sequence shown here is derived from an EMBL/GenBank/DDBJ whole genome shotgun (WGS) entry which is preliminary data.</text>
</comment>
<evidence type="ECO:0000256" key="3">
    <source>
        <dbReference type="ARBA" id="ARBA00023163"/>
    </source>
</evidence>
<dbReference type="SMART" id="SM00346">
    <property type="entry name" value="HTH_ICLR"/>
    <property type="match status" value="1"/>
</dbReference>
<dbReference type="RefSeq" id="WP_257317396.1">
    <property type="nucleotide sequence ID" value="NZ_JANFDG010000028.1"/>
</dbReference>
<proteinExistence type="predicted"/>
<dbReference type="PANTHER" id="PTHR30136:SF35">
    <property type="entry name" value="HTH-TYPE TRANSCRIPTIONAL REGULATOR RV1719"/>
    <property type="match status" value="1"/>
</dbReference>
<dbReference type="EMBL" id="JBHRSP010000015">
    <property type="protein sequence ID" value="MFC3073400.1"/>
    <property type="molecule type" value="Genomic_DNA"/>
</dbReference>
<dbReference type="SUPFAM" id="SSF46785">
    <property type="entry name" value="Winged helix' DNA-binding domain"/>
    <property type="match status" value="1"/>
</dbReference>
<sequence>MAESKAEASRGRGTDRVLDILDFLAARGTPCTVPEICVGISSPRSTTYLLIERLEARGYLEKVDNSAYQLGRSVAVLGKVAMKHLDFARFIRAAVQQLAADADQLAEFVALDSWKQLVLMAAVARRPSYLLSAEGSRHPLPRTASSRFLLRDFGRQEILDNIDERDYVLRDGSVMTPDAFIASIESARDSDVFALHGQVDPHLACIASPVLNAEGRCLATMSLVVPLVDFEGRFDFYADHTRRMAKAVSEQLSLIPAGREDILGLLLKARTD</sequence>
<accession>A0ABV7DGG0</accession>
<dbReference type="InterPro" id="IPR005471">
    <property type="entry name" value="Tscrpt_reg_IclR_N"/>
</dbReference>
<dbReference type="Proteomes" id="UP001595377">
    <property type="component" value="Unassembled WGS sequence"/>
</dbReference>
<organism evidence="6 7">
    <name type="scientific">Shinella pollutisoli</name>
    <dbReference type="NCBI Taxonomy" id="2250594"/>
    <lineage>
        <taxon>Bacteria</taxon>
        <taxon>Pseudomonadati</taxon>
        <taxon>Pseudomonadota</taxon>
        <taxon>Alphaproteobacteria</taxon>
        <taxon>Hyphomicrobiales</taxon>
        <taxon>Rhizobiaceae</taxon>
        <taxon>Shinella</taxon>
    </lineage>
</organism>
<evidence type="ECO:0000313" key="6">
    <source>
        <dbReference type="EMBL" id="MFC3073400.1"/>
    </source>
</evidence>
<evidence type="ECO:0000256" key="2">
    <source>
        <dbReference type="ARBA" id="ARBA00023125"/>
    </source>
</evidence>
<dbReference type="InterPro" id="IPR036390">
    <property type="entry name" value="WH_DNA-bd_sf"/>
</dbReference>
<feature type="domain" description="IclR-ED" evidence="5">
    <location>
        <begin position="73"/>
        <end position="254"/>
    </location>
</feature>
<dbReference type="PANTHER" id="PTHR30136">
    <property type="entry name" value="HELIX-TURN-HELIX TRANSCRIPTIONAL REGULATOR, ICLR FAMILY"/>
    <property type="match status" value="1"/>
</dbReference>